<gene>
    <name evidence="2" type="ORF">ETAA1_36020</name>
</gene>
<dbReference type="RefSeq" id="WP_145240718.1">
    <property type="nucleotide sequence ID" value="NZ_CP036273.1"/>
</dbReference>
<evidence type="ECO:0000313" key="2">
    <source>
        <dbReference type="EMBL" id="QDU21631.1"/>
    </source>
</evidence>
<sequence length="147" mass="15358" precursor="true">MLNLRKSVIAAAAALAALPASAMADGRIHGSPFMSQPHTPRLGPYLFANHHNRQLPAFQAAPWYLYWPYDGHFQTPAPVHAPFYGPPAGGNFPVNPYFPGPAGYYGPMPGGPAPVMAPAPAIHPNIVPPSTGAVPTAPISIPTPVAP</sequence>
<reference evidence="2 3" key="1">
    <citation type="submission" date="2019-02" db="EMBL/GenBank/DDBJ databases">
        <title>Deep-cultivation of Planctomycetes and their phenomic and genomic characterization uncovers novel biology.</title>
        <authorList>
            <person name="Wiegand S."/>
            <person name="Jogler M."/>
            <person name="Boedeker C."/>
            <person name="Pinto D."/>
            <person name="Vollmers J."/>
            <person name="Rivas-Marin E."/>
            <person name="Kohn T."/>
            <person name="Peeters S.H."/>
            <person name="Heuer A."/>
            <person name="Rast P."/>
            <person name="Oberbeckmann S."/>
            <person name="Bunk B."/>
            <person name="Jeske O."/>
            <person name="Meyerdierks A."/>
            <person name="Storesund J.E."/>
            <person name="Kallscheuer N."/>
            <person name="Luecker S."/>
            <person name="Lage O.M."/>
            <person name="Pohl T."/>
            <person name="Merkel B.J."/>
            <person name="Hornburger P."/>
            <person name="Mueller R.-W."/>
            <person name="Bruemmer F."/>
            <person name="Labrenz M."/>
            <person name="Spormann A.M."/>
            <person name="Op den Camp H."/>
            <person name="Overmann J."/>
            <person name="Amann R."/>
            <person name="Jetten M.S.M."/>
            <person name="Mascher T."/>
            <person name="Medema M.H."/>
            <person name="Devos D.P."/>
            <person name="Kaster A.-K."/>
            <person name="Ovreas L."/>
            <person name="Rohde M."/>
            <person name="Galperin M.Y."/>
            <person name="Jogler C."/>
        </authorList>
    </citation>
    <scope>NUCLEOTIDE SEQUENCE [LARGE SCALE GENOMIC DNA]</scope>
    <source>
        <strain evidence="2 3">ETA_A1</strain>
    </source>
</reference>
<proteinExistence type="predicted"/>
<dbReference type="KEGG" id="uli:ETAA1_36020"/>
<organism evidence="2 3">
    <name type="scientific">Urbifossiella limnaea</name>
    <dbReference type="NCBI Taxonomy" id="2528023"/>
    <lineage>
        <taxon>Bacteria</taxon>
        <taxon>Pseudomonadati</taxon>
        <taxon>Planctomycetota</taxon>
        <taxon>Planctomycetia</taxon>
        <taxon>Gemmatales</taxon>
        <taxon>Gemmataceae</taxon>
        <taxon>Urbifossiella</taxon>
    </lineage>
</organism>
<feature type="chain" id="PRO_5021918185" evidence="1">
    <location>
        <begin position="25"/>
        <end position="147"/>
    </location>
</feature>
<evidence type="ECO:0000313" key="3">
    <source>
        <dbReference type="Proteomes" id="UP000319576"/>
    </source>
</evidence>
<dbReference type="Proteomes" id="UP000319576">
    <property type="component" value="Chromosome"/>
</dbReference>
<name>A0A517XVU5_9BACT</name>
<accession>A0A517XVU5</accession>
<keyword evidence="1" id="KW-0732">Signal</keyword>
<dbReference type="EMBL" id="CP036273">
    <property type="protein sequence ID" value="QDU21631.1"/>
    <property type="molecule type" value="Genomic_DNA"/>
</dbReference>
<keyword evidence="3" id="KW-1185">Reference proteome</keyword>
<protein>
    <submittedName>
        <fullName evidence="2">Uncharacterized protein</fullName>
    </submittedName>
</protein>
<dbReference type="OrthoDB" id="291918at2"/>
<feature type="signal peptide" evidence="1">
    <location>
        <begin position="1"/>
        <end position="24"/>
    </location>
</feature>
<evidence type="ECO:0000256" key="1">
    <source>
        <dbReference type="SAM" id="SignalP"/>
    </source>
</evidence>
<dbReference type="AlphaFoldDB" id="A0A517XVU5"/>